<evidence type="ECO:0000313" key="1">
    <source>
        <dbReference type="EMBL" id="HIU28175.1"/>
    </source>
</evidence>
<name>A0A9D1L8L2_9FIRM</name>
<sequence>MANIHDYLHWRGDLTTAQAPFNEVDALILAKLAYIPFEEIRLRRGSLPIAIGNAAKELLSQPGIEKHVHFDDDVQMLQELAESRRFCGMRLSNYVNRFDEESQTQFAAITVQVEDGLRYISYRGTDSTLVGWKENFNMTFTFPVPAQKSALDYLEQTEDMGKGSFILGGHSKGGNLAMYAAAMAEPAIQCRIDTVYNFDGPGFDEKMLDTPGYERICAKMNTFIPQASIVGLLLLHEEKYIVVKSTEKTGIMQHDISSWKVERDHLCYLDKVTNASRFIDRTLKGWVADVDIERREKFIDALYDIVSKTNAHTLHDLDDNWLESAAVILSTYGSLDEDTRKMITSILSLLIKNARENIRPLLKG</sequence>
<proteinExistence type="predicted"/>
<reference evidence="1" key="2">
    <citation type="journal article" date="2021" name="PeerJ">
        <title>Extensive microbial diversity within the chicken gut microbiome revealed by metagenomics and culture.</title>
        <authorList>
            <person name="Gilroy R."/>
            <person name="Ravi A."/>
            <person name="Getino M."/>
            <person name="Pursley I."/>
            <person name="Horton D.L."/>
            <person name="Alikhan N.F."/>
            <person name="Baker D."/>
            <person name="Gharbi K."/>
            <person name="Hall N."/>
            <person name="Watson M."/>
            <person name="Adriaenssens E.M."/>
            <person name="Foster-Nyarko E."/>
            <person name="Jarju S."/>
            <person name="Secka A."/>
            <person name="Antonio M."/>
            <person name="Oren A."/>
            <person name="Chaudhuri R.R."/>
            <person name="La Ragione R."/>
            <person name="Hildebrand F."/>
            <person name="Pallen M.J."/>
        </authorList>
    </citation>
    <scope>NUCLEOTIDE SEQUENCE</scope>
    <source>
        <strain evidence="1">11300</strain>
    </source>
</reference>
<evidence type="ECO:0000313" key="2">
    <source>
        <dbReference type="Proteomes" id="UP000824091"/>
    </source>
</evidence>
<dbReference type="Proteomes" id="UP000824091">
    <property type="component" value="Unassembled WGS sequence"/>
</dbReference>
<reference evidence="1" key="1">
    <citation type="submission" date="2020-10" db="EMBL/GenBank/DDBJ databases">
        <authorList>
            <person name="Gilroy R."/>
        </authorList>
    </citation>
    <scope>NUCLEOTIDE SEQUENCE</scope>
    <source>
        <strain evidence="1">11300</strain>
    </source>
</reference>
<comment type="caution">
    <text evidence="1">The sequence shown here is derived from an EMBL/GenBank/DDBJ whole genome shotgun (WGS) entry which is preliminary data.</text>
</comment>
<dbReference type="AlphaFoldDB" id="A0A9D1L8L2"/>
<dbReference type="EMBL" id="DVMO01000107">
    <property type="protein sequence ID" value="HIU28175.1"/>
    <property type="molecule type" value="Genomic_DNA"/>
</dbReference>
<gene>
    <name evidence="1" type="ORF">IAD16_07350</name>
</gene>
<dbReference type="SUPFAM" id="SSF53474">
    <property type="entry name" value="alpha/beta-Hydrolases"/>
    <property type="match status" value="1"/>
</dbReference>
<dbReference type="Gene3D" id="3.40.50.1820">
    <property type="entry name" value="alpha/beta hydrolase"/>
    <property type="match status" value="1"/>
</dbReference>
<dbReference type="Pfam" id="PF11187">
    <property type="entry name" value="Mbeg1-like"/>
    <property type="match status" value="1"/>
</dbReference>
<dbReference type="InterPro" id="IPR024499">
    <property type="entry name" value="Mbeg1-like"/>
</dbReference>
<protein>
    <submittedName>
        <fullName evidence="1">DUF2974 domain-containing protein</fullName>
    </submittedName>
</protein>
<organism evidence="1 2">
    <name type="scientific">Candidatus Fimisoma avicola</name>
    <dbReference type="NCBI Taxonomy" id="2840826"/>
    <lineage>
        <taxon>Bacteria</taxon>
        <taxon>Bacillati</taxon>
        <taxon>Bacillota</taxon>
        <taxon>Clostridia</taxon>
        <taxon>Eubacteriales</taxon>
        <taxon>Candidatus Fimisoma</taxon>
    </lineage>
</organism>
<accession>A0A9D1L8L2</accession>
<dbReference type="InterPro" id="IPR029058">
    <property type="entry name" value="AB_hydrolase_fold"/>
</dbReference>